<dbReference type="Proteomes" id="UP001200034">
    <property type="component" value="Unassembled WGS sequence"/>
</dbReference>
<keyword evidence="4" id="KW-1185">Reference proteome</keyword>
<evidence type="ECO:0000256" key="1">
    <source>
        <dbReference type="SAM" id="MobiDB-lite"/>
    </source>
</evidence>
<dbReference type="AlphaFoldDB" id="A0AAD4K979"/>
<comment type="caution">
    <text evidence="3">The sequence shown here is derived from an EMBL/GenBank/DDBJ whole genome shotgun (WGS) entry which is preliminary data.</text>
</comment>
<evidence type="ECO:0000256" key="2">
    <source>
        <dbReference type="SAM" id="SignalP"/>
    </source>
</evidence>
<evidence type="ECO:0000313" key="3">
    <source>
        <dbReference type="EMBL" id="KAH8386614.1"/>
    </source>
</evidence>
<dbReference type="EMBL" id="JAJJHW010000095">
    <property type="protein sequence ID" value="KAH8386614.1"/>
    <property type="molecule type" value="Genomic_DNA"/>
</dbReference>
<feature type="region of interest" description="Disordered" evidence="1">
    <location>
        <begin position="81"/>
        <end position="110"/>
    </location>
</feature>
<protein>
    <submittedName>
        <fullName evidence="3">Uncharacterized protein</fullName>
    </submittedName>
</protein>
<keyword evidence="2" id="KW-0732">Signal</keyword>
<proteinExistence type="predicted"/>
<sequence length="211" mass="23742">MRILRSKQVLGLLLIGISIVQLGAATAKDADSQLNDSDVPHVRHKRGFFWDFLQKMVVTKNLIVDQYTDTRNTLNDIYNTVNEQFSDPGPPKPTSRPRSTTERVVSAPSKKATNFTADRLNLCCLILQSSSDEEGSDQTSTTTEGFSISRYELGRILGRNFRGIQRLAQTEFQEALNATHYNLREYKAEADQQFANSLAVEQKKKLKSLKG</sequence>
<evidence type="ECO:0000313" key="4">
    <source>
        <dbReference type="Proteomes" id="UP001200034"/>
    </source>
</evidence>
<feature type="signal peptide" evidence="2">
    <location>
        <begin position="1"/>
        <end position="25"/>
    </location>
</feature>
<name>A0AAD4K979_9MUSC</name>
<feature type="chain" id="PRO_5041938802" evidence="2">
    <location>
        <begin position="26"/>
        <end position="211"/>
    </location>
</feature>
<organism evidence="3 4">
    <name type="scientific">Drosophila rubida</name>
    <dbReference type="NCBI Taxonomy" id="30044"/>
    <lineage>
        <taxon>Eukaryota</taxon>
        <taxon>Metazoa</taxon>
        <taxon>Ecdysozoa</taxon>
        <taxon>Arthropoda</taxon>
        <taxon>Hexapoda</taxon>
        <taxon>Insecta</taxon>
        <taxon>Pterygota</taxon>
        <taxon>Neoptera</taxon>
        <taxon>Endopterygota</taxon>
        <taxon>Diptera</taxon>
        <taxon>Brachycera</taxon>
        <taxon>Muscomorpha</taxon>
        <taxon>Ephydroidea</taxon>
        <taxon>Drosophilidae</taxon>
        <taxon>Drosophila</taxon>
    </lineage>
</organism>
<gene>
    <name evidence="3" type="ORF">KR093_001589</name>
</gene>
<accession>A0AAD4K979</accession>
<reference evidence="3" key="1">
    <citation type="journal article" date="2021" name="Mol. Ecol. Resour.">
        <title>Phylogenomic analyses of the genus Drosophila reveals genomic signals of climate adaptation.</title>
        <authorList>
            <person name="Li F."/>
            <person name="Rane R.V."/>
            <person name="Luria V."/>
            <person name="Xiong Z."/>
            <person name="Chen J."/>
            <person name="Li Z."/>
            <person name="Catullo R.A."/>
            <person name="Griffin P.C."/>
            <person name="Schiffer M."/>
            <person name="Pearce S."/>
            <person name="Lee S.F."/>
            <person name="McElroy K."/>
            <person name="Stocker A."/>
            <person name="Shirriffs J."/>
            <person name="Cockerell F."/>
            <person name="Coppin C."/>
            <person name="Sgro C.M."/>
            <person name="Karger A."/>
            <person name="Cain J.W."/>
            <person name="Weber J.A."/>
            <person name="Santpere G."/>
            <person name="Kirschner M.W."/>
            <person name="Hoffmann A.A."/>
            <person name="Oakeshott J.G."/>
            <person name="Zhang G."/>
        </authorList>
    </citation>
    <scope>NUCLEOTIDE SEQUENCE</scope>
    <source>
        <strain evidence="3">BGI-SZ-2011g</strain>
    </source>
</reference>